<proteinExistence type="inferred from homology"/>
<comment type="similarity">
    <text evidence="1">Belongs to the LytR/CpsA/Psr (LCP) family.</text>
</comment>
<dbReference type="PANTHER" id="PTHR33392:SF6">
    <property type="entry name" value="POLYISOPRENYL-TEICHOIC ACID--PEPTIDOGLYCAN TEICHOIC ACID TRANSFERASE TAGU"/>
    <property type="match status" value="1"/>
</dbReference>
<sequence length="344" mass="37310">MRENDPVTDIFAPEEAPVRTRRRRWPWVIVFTVLGIIIAAAVTGAVYLGHLSSLYDQAEKLPDSQVFPDPTTRPTVPAESPDGRNILLLGSDTRGSMGKNVEDIRGQRSDTIMLVHIPSDRSGVQIISIMRDNWVPIPGHGENKINAALSFGGVPLLVQTVEGIFEVPIDHVAIVDFEGFKGLSEAVDGVTLNNAIRFSSDGFDFAQGEITVEGDEALAYVRARYPFTDGDYQRVRNQQAFVKGLVGELISKDTLTNPARIADSVGAISKFLAVDSGLNAQVAAQLGLEMKDVRSEDMMFLTSPTNGTGTVGDQSIVVPDWDGLRALSDALKNDTVPQYAATQK</sequence>
<dbReference type="AlphaFoldDB" id="A0A371NY16"/>
<keyword evidence="2" id="KW-0812">Transmembrane</keyword>
<keyword evidence="2" id="KW-0472">Membrane</keyword>
<evidence type="ECO:0000259" key="3">
    <source>
        <dbReference type="Pfam" id="PF03816"/>
    </source>
</evidence>
<name>A0A371NY16_9MICO</name>
<dbReference type="OrthoDB" id="9782542at2"/>
<dbReference type="NCBIfam" id="TIGR00350">
    <property type="entry name" value="lytR_cpsA_psr"/>
    <property type="match status" value="1"/>
</dbReference>
<organism evidence="4 5">
    <name type="scientific">Microbacterium bovistercoris</name>
    <dbReference type="NCBI Taxonomy" id="2293570"/>
    <lineage>
        <taxon>Bacteria</taxon>
        <taxon>Bacillati</taxon>
        <taxon>Actinomycetota</taxon>
        <taxon>Actinomycetes</taxon>
        <taxon>Micrococcales</taxon>
        <taxon>Microbacteriaceae</taxon>
        <taxon>Microbacterium</taxon>
    </lineage>
</organism>
<keyword evidence="5" id="KW-1185">Reference proteome</keyword>
<dbReference type="InterPro" id="IPR004474">
    <property type="entry name" value="LytR_CpsA_psr"/>
</dbReference>
<dbReference type="Gene3D" id="3.40.630.190">
    <property type="entry name" value="LCP protein"/>
    <property type="match status" value="1"/>
</dbReference>
<evidence type="ECO:0000256" key="2">
    <source>
        <dbReference type="SAM" id="Phobius"/>
    </source>
</evidence>
<protein>
    <submittedName>
        <fullName evidence="4">LytR family transcriptional regulator</fullName>
    </submittedName>
</protein>
<dbReference type="EMBL" id="QUAB01000013">
    <property type="protein sequence ID" value="REJ08068.1"/>
    <property type="molecule type" value="Genomic_DNA"/>
</dbReference>
<reference evidence="4 5" key="1">
    <citation type="submission" date="2018-08" db="EMBL/GenBank/DDBJ databases">
        <title>Isolation, diversity and antifungal activity of Actinobacteria from cow dung.</title>
        <authorList>
            <person name="Ling L."/>
        </authorList>
    </citation>
    <scope>NUCLEOTIDE SEQUENCE [LARGE SCALE GENOMIC DNA]</scope>
    <source>
        <strain evidence="4 5">NEAU-LLE</strain>
    </source>
</reference>
<dbReference type="InterPro" id="IPR050922">
    <property type="entry name" value="LytR/CpsA/Psr_CW_biosynth"/>
</dbReference>
<dbReference type="Proteomes" id="UP000262172">
    <property type="component" value="Unassembled WGS sequence"/>
</dbReference>
<keyword evidence="2" id="KW-1133">Transmembrane helix</keyword>
<evidence type="ECO:0000313" key="5">
    <source>
        <dbReference type="Proteomes" id="UP000262172"/>
    </source>
</evidence>
<evidence type="ECO:0000256" key="1">
    <source>
        <dbReference type="ARBA" id="ARBA00006068"/>
    </source>
</evidence>
<feature type="domain" description="Cell envelope-related transcriptional attenuator" evidence="3">
    <location>
        <begin position="108"/>
        <end position="249"/>
    </location>
</feature>
<dbReference type="Pfam" id="PF03816">
    <property type="entry name" value="LytR_cpsA_psr"/>
    <property type="match status" value="1"/>
</dbReference>
<accession>A0A371NY16</accession>
<dbReference type="PANTHER" id="PTHR33392">
    <property type="entry name" value="POLYISOPRENYL-TEICHOIC ACID--PEPTIDOGLYCAN TEICHOIC ACID TRANSFERASE TAGU"/>
    <property type="match status" value="1"/>
</dbReference>
<comment type="caution">
    <text evidence="4">The sequence shown here is derived from an EMBL/GenBank/DDBJ whole genome shotgun (WGS) entry which is preliminary data.</text>
</comment>
<evidence type="ECO:0000313" key="4">
    <source>
        <dbReference type="EMBL" id="REJ08068.1"/>
    </source>
</evidence>
<gene>
    <name evidence="4" type="ORF">DY023_02040</name>
</gene>
<feature type="transmembrane region" description="Helical" evidence="2">
    <location>
        <begin position="27"/>
        <end position="48"/>
    </location>
</feature>